<accession>T1AQY5</accession>
<reference evidence="1" key="2">
    <citation type="journal article" date="2014" name="ISME J.">
        <title>Microbial stratification in low pH oxic and suboxic macroscopic growths along an acid mine drainage.</title>
        <authorList>
            <person name="Mendez-Garcia C."/>
            <person name="Mesa V."/>
            <person name="Sprenger R.R."/>
            <person name="Richter M."/>
            <person name="Diez M.S."/>
            <person name="Solano J."/>
            <person name="Bargiela R."/>
            <person name="Golyshina O.V."/>
            <person name="Manteca A."/>
            <person name="Ramos J.L."/>
            <person name="Gallego J.R."/>
            <person name="Llorente I."/>
            <person name="Martins Dos Santos V.A."/>
            <person name="Jensen O.N."/>
            <person name="Pelaez A.I."/>
            <person name="Sanchez J."/>
            <person name="Ferrer M."/>
        </authorList>
    </citation>
    <scope>NUCLEOTIDE SEQUENCE</scope>
</reference>
<comment type="caution">
    <text evidence="1">The sequence shown here is derived from an EMBL/GenBank/DDBJ whole genome shotgun (WGS) entry which is preliminary data.</text>
</comment>
<gene>
    <name evidence="1" type="ORF">B2A_03805</name>
</gene>
<sequence>MFLRSGAFSSFGTIKVPSVASRRCVRRQPPQAFPEPPPGVEVGSVLNACLEAFDRIPGGTAGWSLVSAVCDAHQASFTWRRASGALATAAPPGARVTADLRTAQTVIPLSPIHCVPDGRTRQARMEVALSDWAVREHERWRAGGAVHPTLSIEGIVPSWELSARACVRTVDVRWTHTGIWQMDSGGGSNG</sequence>
<name>T1AQY5_9ZZZZ</name>
<dbReference type="EMBL" id="AUZZ01002535">
    <property type="protein sequence ID" value="EQD59767.1"/>
    <property type="molecule type" value="Genomic_DNA"/>
</dbReference>
<dbReference type="AlphaFoldDB" id="T1AQY5"/>
<organism evidence="1">
    <name type="scientific">mine drainage metagenome</name>
    <dbReference type="NCBI Taxonomy" id="410659"/>
    <lineage>
        <taxon>unclassified sequences</taxon>
        <taxon>metagenomes</taxon>
        <taxon>ecological metagenomes</taxon>
    </lineage>
</organism>
<reference evidence="1" key="1">
    <citation type="submission" date="2013-08" db="EMBL/GenBank/DDBJ databases">
        <authorList>
            <person name="Mendez C."/>
            <person name="Richter M."/>
            <person name="Ferrer M."/>
            <person name="Sanchez J."/>
        </authorList>
    </citation>
    <scope>NUCLEOTIDE SEQUENCE</scope>
</reference>
<evidence type="ECO:0000313" key="1">
    <source>
        <dbReference type="EMBL" id="EQD59767.1"/>
    </source>
</evidence>
<protein>
    <submittedName>
        <fullName evidence="1">Uncharacterized protein</fullName>
    </submittedName>
</protein>
<proteinExistence type="predicted"/>